<dbReference type="OrthoDB" id="9908215at2"/>
<reference evidence="2" key="1">
    <citation type="submission" date="2018-11" db="EMBL/GenBank/DDBJ databases">
        <title>Proposal to divide the Flavobacteriaceae and reorganize its genera based on Amino Acid Identity values calculated from whole genome sequences.</title>
        <authorList>
            <person name="Nicholson A.C."/>
            <person name="Gulvik C.A."/>
            <person name="Whitney A.M."/>
            <person name="Humrighouse B.W."/>
            <person name="Bell M."/>
            <person name="Holmes B."/>
            <person name="Steigerwalt A.G."/>
            <person name="Villarma A."/>
            <person name="Sheth M."/>
            <person name="Batra D."/>
            <person name="Pryor J."/>
            <person name="Bernardet J.-F."/>
            <person name="Hugo C."/>
            <person name="Kampfer P."/>
            <person name="Newman J.D."/>
            <person name="McQuiston J.R."/>
        </authorList>
    </citation>
    <scope>NUCLEOTIDE SEQUENCE [LARGE SCALE GENOMIC DNA]</scope>
    <source>
        <strain evidence="2">G0081</strain>
    </source>
</reference>
<dbReference type="KEGG" id="ccas:EIB73_12295"/>
<dbReference type="Proteomes" id="UP000270185">
    <property type="component" value="Chromosome"/>
</dbReference>
<dbReference type="AlphaFoldDB" id="A0A3G8XM43"/>
<dbReference type="RefSeq" id="WP_125025555.1">
    <property type="nucleotide sequence ID" value="NZ_CP034159.1"/>
</dbReference>
<evidence type="ECO:0000313" key="1">
    <source>
        <dbReference type="EMBL" id="AZI33918.1"/>
    </source>
</evidence>
<sequence length="142" mass="16950">MKNELKQTIIRAKGDELKYEFYDYFVTIFPISIKKLKIEGSHCNIFYAREYFWIGALSKIKEYSIIVGDTNELEENEEIKQLKFHKIYYQNISKQDFSEIIENLRNFYLQCGVYIDCLVINSIIDLYYDKSGKSKEHLISKV</sequence>
<protein>
    <submittedName>
        <fullName evidence="1">Uncharacterized protein</fullName>
    </submittedName>
</protein>
<gene>
    <name evidence="1" type="ORF">EIB73_12295</name>
</gene>
<name>A0A3G8XM43_9FLAO</name>
<keyword evidence="2" id="KW-1185">Reference proteome</keyword>
<evidence type="ECO:0000313" key="2">
    <source>
        <dbReference type="Proteomes" id="UP000270185"/>
    </source>
</evidence>
<dbReference type="EMBL" id="CP034159">
    <property type="protein sequence ID" value="AZI33918.1"/>
    <property type="molecule type" value="Genomic_DNA"/>
</dbReference>
<organism evidence="1 2">
    <name type="scientific">Kaistella carnis</name>
    <dbReference type="NCBI Taxonomy" id="1241979"/>
    <lineage>
        <taxon>Bacteria</taxon>
        <taxon>Pseudomonadati</taxon>
        <taxon>Bacteroidota</taxon>
        <taxon>Flavobacteriia</taxon>
        <taxon>Flavobacteriales</taxon>
        <taxon>Weeksellaceae</taxon>
        <taxon>Chryseobacterium group</taxon>
        <taxon>Kaistella</taxon>
    </lineage>
</organism>
<proteinExistence type="predicted"/>
<accession>A0A3G8XM43</accession>